<dbReference type="Pfam" id="PF10644">
    <property type="entry name" value="Misat_Tub_SegII"/>
    <property type="match status" value="1"/>
</dbReference>
<dbReference type="SUPFAM" id="SSF52490">
    <property type="entry name" value="Tubulin nucleotide-binding domain-like"/>
    <property type="match status" value="1"/>
</dbReference>
<feature type="domain" description="Misato Segment II tubulin-like" evidence="4">
    <location>
        <begin position="3"/>
        <end position="91"/>
    </location>
</feature>
<dbReference type="Gene3D" id="3.40.50.1440">
    <property type="entry name" value="Tubulin/FtsZ, GTPase domain"/>
    <property type="match status" value="1"/>
</dbReference>
<evidence type="ECO:0000313" key="8">
    <source>
        <dbReference type="EMBL" id="CAF1915095.1"/>
    </source>
</evidence>
<evidence type="ECO:0000313" key="6">
    <source>
        <dbReference type="EMBL" id="CAF0989587.1"/>
    </source>
</evidence>
<dbReference type="Proteomes" id="UP000681967">
    <property type="component" value="Unassembled WGS sequence"/>
</dbReference>
<dbReference type="OrthoDB" id="271881at2759"/>
<evidence type="ECO:0000313" key="10">
    <source>
        <dbReference type="EMBL" id="CAF4231182.1"/>
    </source>
</evidence>
<dbReference type="GO" id="GO:0005739">
    <property type="term" value="C:mitochondrion"/>
    <property type="evidence" value="ECO:0007669"/>
    <property type="project" value="UniProtKB-SubCell"/>
</dbReference>
<evidence type="ECO:0000256" key="3">
    <source>
        <dbReference type="ARBA" id="ARBA00023128"/>
    </source>
</evidence>
<comment type="similarity">
    <text evidence="2">Belongs to the misato family.</text>
</comment>
<comment type="subcellular location">
    <subcellularLocation>
        <location evidence="1">Mitochondrion</location>
    </subcellularLocation>
</comment>
<proteinExistence type="inferred from homology"/>
<evidence type="ECO:0000313" key="11">
    <source>
        <dbReference type="Proteomes" id="UP000663824"/>
    </source>
</evidence>
<dbReference type="InterPro" id="IPR036525">
    <property type="entry name" value="Tubulin/FtsZ_GTPase_sf"/>
</dbReference>
<dbReference type="Proteomes" id="UP000663824">
    <property type="component" value="Unassembled WGS sequence"/>
</dbReference>
<dbReference type="InterPro" id="IPR029209">
    <property type="entry name" value="DML1/Misato_tubulin"/>
</dbReference>
<dbReference type="InterPro" id="IPR019605">
    <property type="entry name" value="Misato_II_tubulin-like"/>
</dbReference>
<protein>
    <submittedName>
        <fullName evidence="8">Uncharacterized protein</fullName>
    </submittedName>
</protein>
<dbReference type="Pfam" id="PF14881">
    <property type="entry name" value="Tubulin_3"/>
    <property type="match status" value="1"/>
</dbReference>
<dbReference type="PANTHER" id="PTHR13391">
    <property type="entry name" value="MITOCHONDRIAL DISTRIBUTION REGULATOR MISATO"/>
    <property type="match status" value="1"/>
</dbReference>
<dbReference type="PANTHER" id="PTHR13391:SF0">
    <property type="entry name" value="PROTEIN MISATO HOMOLOG 1"/>
    <property type="match status" value="1"/>
</dbReference>
<accession>A0A816KBS6</accession>
<dbReference type="AlphaFoldDB" id="A0A816KBS6"/>
<dbReference type="EMBL" id="CAJNOW010000063">
    <property type="protein sequence ID" value="CAF1222267.1"/>
    <property type="molecule type" value="Genomic_DNA"/>
</dbReference>
<evidence type="ECO:0000313" key="7">
    <source>
        <dbReference type="EMBL" id="CAF1222267.1"/>
    </source>
</evidence>
<dbReference type="Proteomes" id="UP000681720">
    <property type="component" value="Unassembled WGS sequence"/>
</dbReference>
<evidence type="ECO:0000259" key="5">
    <source>
        <dbReference type="Pfam" id="PF14881"/>
    </source>
</evidence>
<sequence>MGREIVTLQIGNDSNNVGTELWNQLDVEHTHDNALIDYNTYYTFNKKTNVPSPRVLIIDYRNTFGNLFNEKEPDVKSPENTSSIEIVNREIDDNFWSKNLKTKAKFHRKSLIPLIDYWYYSSNHNEENQFDIYPIGQQIYKKMFDEIEHSLHYLLESCDSLQSFRCLYDVNDAFSGLFASVQDYLVDECPKKPIWSFGIGDRPSSLNLSMSVVHSLIENQMPTIPCLSSNKDKSKLSLSIQHSLLHSNLTLDLLADRLCPMKKYFLKLFSKIPLDLHDKTLHNYLDFNDIFRLEKPLACHYFIRGIEQKQLYNQDVYNFNIQTSAELTATYLREQYGTKMFLSTDSWIEKYDHMSFITGLFNDDSHSLKFFENLKDDMKKMNYKTVSKRWEENEFDEQMFEQLMNNLNTLHEQYQ</sequence>
<dbReference type="EMBL" id="CAJNRE010000072">
    <property type="protein sequence ID" value="CAF1915095.1"/>
    <property type="molecule type" value="Genomic_DNA"/>
</dbReference>
<dbReference type="Proteomes" id="UP000663834">
    <property type="component" value="Unassembled WGS sequence"/>
</dbReference>
<dbReference type="EMBL" id="CAJNOV010000117">
    <property type="protein sequence ID" value="CAF0989587.1"/>
    <property type="molecule type" value="Genomic_DNA"/>
</dbReference>
<dbReference type="EMBL" id="CAJOBJ010023739">
    <property type="protein sequence ID" value="CAF4231182.1"/>
    <property type="molecule type" value="Genomic_DNA"/>
</dbReference>
<evidence type="ECO:0000259" key="4">
    <source>
        <dbReference type="Pfam" id="PF10644"/>
    </source>
</evidence>
<keyword evidence="3" id="KW-0496">Mitochondrion</keyword>
<reference evidence="8" key="1">
    <citation type="submission" date="2021-02" db="EMBL/GenBank/DDBJ databases">
        <authorList>
            <person name="Nowell W R."/>
        </authorList>
    </citation>
    <scope>NUCLEOTIDE SEQUENCE</scope>
</reference>
<name>A0A816KBS6_9BILA</name>
<organism evidence="8 11">
    <name type="scientific">Rotaria magnacalcarata</name>
    <dbReference type="NCBI Taxonomy" id="392030"/>
    <lineage>
        <taxon>Eukaryota</taxon>
        <taxon>Metazoa</taxon>
        <taxon>Spiralia</taxon>
        <taxon>Gnathifera</taxon>
        <taxon>Rotifera</taxon>
        <taxon>Eurotatoria</taxon>
        <taxon>Bdelloidea</taxon>
        <taxon>Philodinida</taxon>
        <taxon>Philodinidae</taxon>
        <taxon>Rotaria</taxon>
    </lineage>
</organism>
<feature type="domain" description="DML1/Misato tubulin" evidence="5">
    <location>
        <begin position="103"/>
        <end position="227"/>
    </location>
</feature>
<dbReference type="Proteomes" id="UP000663855">
    <property type="component" value="Unassembled WGS sequence"/>
</dbReference>
<evidence type="ECO:0000256" key="2">
    <source>
        <dbReference type="ARBA" id="ARBA00008507"/>
    </source>
</evidence>
<comment type="caution">
    <text evidence="8">The sequence shown here is derived from an EMBL/GenBank/DDBJ whole genome shotgun (WGS) entry which is preliminary data.</text>
</comment>
<dbReference type="InterPro" id="IPR049942">
    <property type="entry name" value="DML1/Misato"/>
</dbReference>
<dbReference type="EMBL" id="CAJOBH010001104">
    <property type="protein sequence ID" value="CAF3835904.1"/>
    <property type="molecule type" value="Genomic_DNA"/>
</dbReference>
<evidence type="ECO:0000313" key="9">
    <source>
        <dbReference type="EMBL" id="CAF3835904.1"/>
    </source>
</evidence>
<gene>
    <name evidence="9" type="ORF">BYL167_LOCUS4983</name>
    <name evidence="6" type="ORF">CJN711_LOCUS1784</name>
    <name evidence="10" type="ORF">GIL414_LOCUS22850</name>
    <name evidence="7" type="ORF">KQP761_LOCUS867</name>
    <name evidence="8" type="ORF">MBJ925_LOCUS1131</name>
</gene>
<dbReference type="GO" id="GO:0007005">
    <property type="term" value="P:mitochondrion organization"/>
    <property type="evidence" value="ECO:0007669"/>
    <property type="project" value="InterPro"/>
</dbReference>
<evidence type="ECO:0000256" key="1">
    <source>
        <dbReference type="ARBA" id="ARBA00004173"/>
    </source>
</evidence>